<evidence type="ECO:0000313" key="2">
    <source>
        <dbReference type="Proteomes" id="UP000244870"/>
    </source>
</evidence>
<name>A0A2S1KQ50_9LACO</name>
<reference evidence="1 2" key="1">
    <citation type="submission" date="2017-04" db="EMBL/GenBank/DDBJ databases">
        <title>Weissella cibaria strain m2 complete genome.</title>
        <authorList>
            <person name="Pan Q."/>
            <person name="Tan M."/>
            <person name="Yao F."/>
            <person name="Su S."/>
        </authorList>
    </citation>
    <scope>NUCLEOTIDE SEQUENCE [LARGE SCALE GENOMIC DNA]</scope>
    <source>
        <strain evidence="1 2">M2</strain>
    </source>
</reference>
<evidence type="ECO:0000313" key="1">
    <source>
        <dbReference type="EMBL" id="AWF95131.1"/>
    </source>
</evidence>
<organism evidence="1 2">
    <name type="scientific">Weissella cibaria</name>
    <dbReference type="NCBI Taxonomy" id="137591"/>
    <lineage>
        <taxon>Bacteria</taxon>
        <taxon>Bacillati</taxon>
        <taxon>Bacillota</taxon>
        <taxon>Bacilli</taxon>
        <taxon>Lactobacillales</taxon>
        <taxon>Lactobacillaceae</taxon>
        <taxon>Weissella</taxon>
    </lineage>
</organism>
<sequence length="129" mass="14448">MKEYKLGNGQVIEFTKEGVLIKGNAISLRGDIDIIRDNHAVSISEIFGNSGSNNVIDLDEEEKESVTKYASGNIYQLPGYEYFEDLNLFVFHFKSTFLDSESKRNVQAGFERLLGDGVKVLILDEMFGG</sequence>
<accession>A0A2S1KQ50</accession>
<protein>
    <submittedName>
        <fullName evidence="1">Uncharacterized protein</fullName>
    </submittedName>
</protein>
<dbReference type="Proteomes" id="UP000244870">
    <property type="component" value="Chromosome"/>
</dbReference>
<dbReference type="EMBL" id="CP020928">
    <property type="protein sequence ID" value="AWF95131.1"/>
    <property type="molecule type" value="Genomic_DNA"/>
</dbReference>
<gene>
    <name evidence="1" type="ORF">B6254_0722</name>
</gene>
<dbReference type="RefSeq" id="WP_108730140.1">
    <property type="nucleotide sequence ID" value="NZ_CP020928.1"/>
</dbReference>
<proteinExistence type="predicted"/>
<dbReference type="AlphaFoldDB" id="A0A2S1KQ50"/>